<dbReference type="GO" id="GO:0005739">
    <property type="term" value="C:mitochondrion"/>
    <property type="evidence" value="ECO:0007669"/>
    <property type="project" value="InterPro"/>
</dbReference>
<evidence type="ECO:0000313" key="11">
    <source>
        <dbReference type="EMBL" id="KAK9814839.1"/>
    </source>
</evidence>
<organism evidence="11 12">
    <name type="scientific">[Myrmecia] bisecta</name>
    <dbReference type="NCBI Taxonomy" id="41462"/>
    <lineage>
        <taxon>Eukaryota</taxon>
        <taxon>Viridiplantae</taxon>
        <taxon>Chlorophyta</taxon>
        <taxon>core chlorophytes</taxon>
        <taxon>Trebouxiophyceae</taxon>
        <taxon>Trebouxiales</taxon>
        <taxon>Trebouxiaceae</taxon>
        <taxon>Myrmecia</taxon>
    </lineage>
</organism>
<dbReference type="InterPro" id="IPR045260">
    <property type="entry name" value="Sec12-like"/>
</dbReference>
<dbReference type="GO" id="GO:0006888">
    <property type="term" value="P:endoplasmic reticulum to Golgi vesicle-mediated transport"/>
    <property type="evidence" value="ECO:0007669"/>
    <property type="project" value="TreeGrafter"/>
</dbReference>
<keyword evidence="9" id="KW-1133">Transmembrane helix</keyword>
<evidence type="ECO:0000256" key="6">
    <source>
        <dbReference type="ARBA" id="ARBA00022824"/>
    </source>
</evidence>
<dbReference type="Proteomes" id="UP001489004">
    <property type="component" value="Unassembled WGS sequence"/>
</dbReference>
<evidence type="ECO:0000256" key="8">
    <source>
        <dbReference type="ARBA" id="ARBA00022927"/>
    </source>
</evidence>
<reference evidence="11 12" key="1">
    <citation type="journal article" date="2024" name="Nat. Commun.">
        <title>Phylogenomics reveals the evolutionary origins of lichenization in chlorophyte algae.</title>
        <authorList>
            <person name="Puginier C."/>
            <person name="Libourel C."/>
            <person name="Otte J."/>
            <person name="Skaloud P."/>
            <person name="Haon M."/>
            <person name="Grisel S."/>
            <person name="Petersen M."/>
            <person name="Berrin J.G."/>
            <person name="Delaux P.M."/>
            <person name="Dal Grande F."/>
            <person name="Keller J."/>
        </authorList>
    </citation>
    <scope>NUCLEOTIDE SEQUENCE [LARGE SCALE GENOMIC DNA]</scope>
    <source>
        <strain evidence="11 12">SAG 2043</strain>
    </source>
</reference>
<dbReference type="GO" id="GO:0003400">
    <property type="term" value="P:regulation of COPII vesicle coating"/>
    <property type="evidence" value="ECO:0007669"/>
    <property type="project" value="TreeGrafter"/>
</dbReference>
<keyword evidence="6" id="KW-0256">Endoplasmic reticulum</keyword>
<dbReference type="GO" id="GO:0005789">
    <property type="term" value="C:endoplasmic reticulum membrane"/>
    <property type="evidence" value="ECO:0007669"/>
    <property type="project" value="UniProtKB-SubCell"/>
</dbReference>
<dbReference type="EMBL" id="JALJOR010000007">
    <property type="protein sequence ID" value="KAK9814839.1"/>
    <property type="molecule type" value="Genomic_DNA"/>
</dbReference>
<keyword evidence="10" id="KW-0472">Membrane</keyword>
<comment type="subcellular location">
    <subcellularLocation>
        <location evidence="1">Endoplasmic reticulum membrane</location>
        <topology evidence="1">Single-pass membrane protein</topology>
    </subcellularLocation>
</comment>
<evidence type="ECO:0000256" key="1">
    <source>
        <dbReference type="ARBA" id="ARBA00004389"/>
    </source>
</evidence>
<dbReference type="GO" id="GO:0005085">
    <property type="term" value="F:guanyl-nucleotide exchange factor activity"/>
    <property type="evidence" value="ECO:0007669"/>
    <property type="project" value="InterPro"/>
</dbReference>
<name>A0AAW1PZ19_9CHLO</name>
<keyword evidence="3" id="KW-0853">WD repeat</keyword>
<keyword evidence="12" id="KW-1185">Reference proteome</keyword>
<proteinExistence type="predicted"/>
<dbReference type="PROSITE" id="PS51808">
    <property type="entry name" value="CHCH"/>
    <property type="match status" value="1"/>
</dbReference>
<evidence type="ECO:0000256" key="10">
    <source>
        <dbReference type="ARBA" id="ARBA00023136"/>
    </source>
</evidence>
<sequence>MGKQTESRKFGAPLYCAAWPPGEFVYMAGGGGKKSSGIPNRIVIAKYHNRRISDEVGQFHTGEDAPLRMVSVPDGSALVLAMGSGGLLQVDIDSESKVPTLRAVTGATAERLKGLGMVKCMTFSQDGRLLALGGEDGSLQVLDWPSVRTRIDLRGEAGLEDSLRDVDFSPVHRNKVLATTCESGSCVLWHWEKGQQIAALELPAGLENGSFNRCSFARDGSMAFYTAINVRGDGYIVHWEQNALGELVAKRKLKVHTTAITAFDISSSGAYLGCGMSEGDVQIIAVSKLAPVRRVKSGHMIFVTGATFGADTDALLTVSADASARITSSGPGHQHTSYQDWPVGGMATHVSPPEMIATQEEMRNARLDLPSRDFCAHLLIPLNECRRKELYLPWKCQHERHAYEKCEYFEYKRRVQKIAMERAQQ</sequence>
<dbReference type="Pfam" id="PF00400">
    <property type="entry name" value="WD40"/>
    <property type="match status" value="1"/>
</dbReference>
<comment type="caution">
    <text evidence="11">The sequence shown here is derived from an EMBL/GenBank/DDBJ whole genome shotgun (WGS) entry which is preliminary data.</text>
</comment>
<gene>
    <name evidence="11" type="ORF">WJX72_012445</name>
</gene>
<dbReference type="Pfam" id="PF05676">
    <property type="entry name" value="NDUF_B7"/>
    <property type="match status" value="1"/>
</dbReference>
<keyword evidence="4" id="KW-0812">Transmembrane</keyword>
<evidence type="ECO:0008006" key="13">
    <source>
        <dbReference type="Google" id="ProtNLM"/>
    </source>
</evidence>
<protein>
    <recommendedName>
        <fullName evidence="13">NADH dehydrogenase [ubiquinone] 1 beta subcomplex subunit 7</fullName>
    </recommendedName>
</protein>
<dbReference type="InterPro" id="IPR001680">
    <property type="entry name" value="WD40_rpt"/>
</dbReference>
<keyword evidence="2" id="KW-0813">Transport</keyword>
<dbReference type="PANTHER" id="PTHR23284:SF0">
    <property type="entry name" value="PROLACTIN REGULATORY ELEMENT-BINDING PROTEIN"/>
    <property type="match status" value="1"/>
</dbReference>
<dbReference type="AlphaFoldDB" id="A0AAW1PZ19"/>
<dbReference type="GO" id="GO:0015031">
    <property type="term" value="P:protein transport"/>
    <property type="evidence" value="ECO:0007669"/>
    <property type="project" value="UniProtKB-KW"/>
</dbReference>
<accession>A0AAW1PZ19</accession>
<evidence type="ECO:0000256" key="2">
    <source>
        <dbReference type="ARBA" id="ARBA00022448"/>
    </source>
</evidence>
<keyword evidence="7" id="KW-0931">ER-Golgi transport</keyword>
<dbReference type="InterPro" id="IPR011047">
    <property type="entry name" value="Quinoprotein_ADH-like_sf"/>
</dbReference>
<dbReference type="SMART" id="SM00320">
    <property type="entry name" value="WD40"/>
    <property type="match status" value="4"/>
</dbReference>
<evidence type="ECO:0000256" key="5">
    <source>
        <dbReference type="ARBA" id="ARBA00022737"/>
    </source>
</evidence>
<evidence type="ECO:0000256" key="3">
    <source>
        <dbReference type="ARBA" id="ARBA00022574"/>
    </source>
</evidence>
<dbReference type="SUPFAM" id="SSF50998">
    <property type="entry name" value="Quinoprotein alcohol dehydrogenase-like"/>
    <property type="match status" value="1"/>
</dbReference>
<evidence type="ECO:0000313" key="12">
    <source>
        <dbReference type="Proteomes" id="UP001489004"/>
    </source>
</evidence>
<evidence type="ECO:0000256" key="7">
    <source>
        <dbReference type="ARBA" id="ARBA00022892"/>
    </source>
</evidence>
<dbReference type="InterPro" id="IPR008698">
    <property type="entry name" value="NDUB7"/>
</dbReference>
<dbReference type="Gene3D" id="2.130.10.10">
    <property type="entry name" value="YVTN repeat-like/Quinoprotein amine dehydrogenase"/>
    <property type="match status" value="1"/>
</dbReference>
<dbReference type="InterPro" id="IPR015943">
    <property type="entry name" value="WD40/YVTN_repeat-like_dom_sf"/>
</dbReference>
<dbReference type="PANTHER" id="PTHR23284">
    <property type="entry name" value="PROLACTIN REGULATORY ELEMENT BINDING PROTEIN"/>
    <property type="match status" value="1"/>
</dbReference>
<evidence type="ECO:0000256" key="4">
    <source>
        <dbReference type="ARBA" id="ARBA00022692"/>
    </source>
</evidence>
<keyword evidence="8" id="KW-0653">Protein transport</keyword>
<keyword evidence="5" id="KW-0677">Repeat</keyword>
<evidence type="ECO:0000256" key="9">
    <source>
        <dbReference type="ARBA" id="ARBA00022989"/>
    </source>
</evidence>